<dbReference type="PANTHER" id="PTHR31223">
    <property type="entry name" value="LOG FAMILY PROTEIN YJL055W"/>
    <property type="match status" value="1"/>
</dbReference>
<evidence type="ECO:0000256" key="2">
    <source>
        <dbReference type="ARBA" id="ARBA00006763"/>
    </source>
</evidence>
<keyword evidence="5" id="KW-1185">Reference proteome</keyword>
<keyword evidence="3" id="KW-0203">Cytokinin biosynthesis</keyword>
<protein>
    <recommendedName>
        <fullName evidence="3">Cytokinin riboside 5'-monophosphate phosphoribohydrolase</fullName>
        <ecNumber evidence="3">3.2.2.n1</ecNumber>
    </recommendedName>
</protein>
<dbReference type="GO" id="GO:0005829">
    <property type="term" value="C:cytosol"/>
    <property type="evidence" value="ECO:0007669"/>
    <property type="project" value="TreeGrafter"/>
</dbReference>
<reference evidence="4 5" key="1">
    <citation type="submission" date="2016-09" db="EMBL/GenBank/DDBJ databases">
        <title>Acidihalobacter prosperus V6 (DSM14174).</title>
        <authorList>
            <person name="Khaleque H.N."/>
            <person name="Ramsay J.P."/>
            <person name="Murphy R.J.T."/>
            <person name="Kaksonen A.H."/>
            <person name="Boxall N.J."/>
            <person name="Watkin E.L.J."/>
        </authorList>
    </citation>
    <scope>NUCLEOTIDE SEQUENCE [LARGE SCALE GENOMIC DNA]</scope>
    <source>
        <strain evidence="4 5">V6</strain>
    </source>
</reference>
<organism evidence="4 5">
    <name type="scientific">Acidihalobacter aeolianus</name>
    <dbReference type="NCBI Taxonomy" id="2792603"/>
    <lineage>
        <taxon>Bacteria</taxon>
        <taxon>Pseudomonadati</taxon>
        <taxon>Pseudomonadota</taxon>
        <taxon>Gammaproteobacteria</taxon>
        <taxon>Chromatiales</taxon>
        <taxon>Ectothiorhodospiraceae</taxon>
        <taxon>Acidihalobacter</taxon>
    </lineage>
</organism>
<sequence length="189" mass="20525">MRVAAYCGSSHGNEPHFRREAQNLALALGRNKMDLVYGGGKVGLMGALADAAIAAGVHVIGVIPQFLADHELAHPHVHQLLVVNDMHERKAAMAQQADAFIALPGGPGTLEEIIEAWTWAQLGLHAKPCAFLNVDGYFDELLAFIDKMIVKGFMNPAYKDMLILSDGADDLLSQIEAYRPPQSKWGSPR</sequence>
<comment type="similarity">
    <text evidence="2 3">Belongs to the LOG family.</text>
</comment>
<dbReference type="NCBIfam" id="TIGR00730">
    <property type="entry name" value="Rossman fold protein, TIGR00730 family"/>
    <property type="match status" value="1"/>
</dbReference>
<evidence type="ECO:0000313" key="5">
    <source>
        <dbReference type="Proteomes" id="UP000095342"/>
    </source>
</evidence>
<dbReference type="RefSeq" id="WP_070073183.1">
    <property type="nucleotide sequence ID" value="NZ_CP017448.1"/>
</dbReference>
<name>A0A1D8K9L2_9GAMM</name>
<keyword evidence="3" id="KW-0378">Hydrolase</keyword>
<dbReference type="GO" id="GO:0008714">
    <property type="term" value="F:AMP nucleosidase activity"/>
    <property type="evidence" value="ECO:0007669"/>
    <property type="project" value="UniProtKB-EC"/>
</dbReference>
<dbReference type="InterPro" id="IPR031100">
    <property type="entry name" value="LOG_fam"/>
</dbReference>
<evidence type="ECO:0000256" key="1">
    <source>
        <dbReference type="ARBA" id="ARBA00000274"/>
    </source>
</evidence>
<dbReference type="KEGG" id="aaeo:BJI67_11730"/>
<dbReference type="EMBL" id="CP017448">
    <property type="protein sequence ID" value="AOV17640.1"/>
    <property type="molecule type" value="Genomic_DNA"/>
</dbReference>
<dbReference type="InterPro" id="IPR005269">
    <property type="entry name" value="LOG"/>
</dbReference>
<gene>
    <name evidence="4" type="ORF">BJI67_11730</name>
</gene>
<dbReference type="Proteomes" id="UP000095342">
    <property type="component" value="Chromosome"/>
</dbReference>
<comment type="catalytic activity">
    <reaction evidence="1">
        <text>AMP + H2O = D-ribose 5-phosphate + adenine</text>
        <dbReference type="Rhea" id="RHEA:20129"/>
        <dbReference type="ChEBI" id="CHEBI:15377"/>
        <dbReference type="ChEBI" id="CHEBI:16708"/>
        <dbReference type="ChEBI" id="CHEBI:78346"/>
        <dbReference type="ChEBI" id="CHEBI:456215"/>
        <dbReference type="EC" id="3.2.2.4"/>
    </reaction>
</comment>
<accession>A0A1D8K9L2</accession>
<dbReference type="PANTHER" id="PTHR31223:SF70">
    <property type="entry name" value="LOG FAMILY PROTEIN YJL055W"/>
    <property type="match status" value="1"/>
</dbReference>
<dbReference type="AlphaFoldDB" id="A0A1D8K9L2"/>
<dbReference type="GO" id="GO:0009691">
    <property type="term" value="P:cytokinin biosynthetic process"/>
    <property type="evidence" value="ECO:0007669"/>
    <property type="project" value="UniProtKB-UniRule"/>
</dbReference>
<evidence type="ECO:0000313" key="4">
    <source>
        <dbReference type="EMBL" id="AOV17640.1"/>
    </source>
</evidence>
<dbReference type="Gene3D" id="3.40.50.450">
    <property type="match status" value="1"/>
</dbReference>
<dbReference type="EC" id="3.2.2.n1" evidence="3"/>
<proteinExistence type="inferred from homology"/>
<dbReference type="SUPFAM" id="SSF102405">
    <property type="entry name" value="MCP/YpsA-like"/>
    <property type="match status" value="1"/>
</dbReference>
<dbReference type="Pfam" id="PF03641">
    <property type="entry name" value="Lysine_decarbox"/>
    <property type="match status" value="1"/>
</dbReference>
<evidence type="ECO:0000256" key="3">
    <source>
        <dbReference type="RuleBase" id="RU363015"/>
    </source>
</evidence>